<dbReference type="CDD" id="cd00067">
    <property type="entry name" value="GAL4"/>
    <property type="match status" value="1"/>
</dbReference>
<dbReference type="InterPro" id="IPR001138">
    <property type="entry name" value="Zn2Cys6_DnaBD"/>
</dbReference>
<reference evidence="3" key="1">
    <citation type="submission" date="2023-06" db="EMBL/GenBank/DDBJ databases">
        <title>Conoideocrella luteorostrata (Hypocreales: Clavicipitaceae), a potential biocontrol fungus for elongate hemlock scale in United States Christmas tree production areas.</title>
        <authorList>
            <person name="Barrett H."/>
            <person name="Lovett B."/>
            <person name="Macias A.M."/>
            <person name="Stajich J.E."/>
            <person name="Kasson M.T."/>
        </authorList>
    </citation>
    <scope>NUCLEOTIDE SEQUENCE</scope>
    <source>
        <strain evidence="3">ARSEF 14590</strain>
    </source>
</reference>
<dbReference type="Proteomes" id="UP001251528">
    <property type="component" value="Unassembled WGS sequence"/>
</dbReference>
<protein>
    <recommendedName>
        <fullName evidence="2">Zn(2)-C6 fungal-type domain-containing protein</fullName>
    </recommendedName>
</protein>
<proteinExistence type="predicted"/>
<dbReference type="Pfam" id="PF11951">
    <property type="entry name" value="Fungal_trans_2"/>
    <property type="match status" value="1"/>
</dbReference>
<feature type="domain" description="Zn(2)-C6 fungal-type" evidence="2">
    <location>
        <begin position="8"/>
        <end position="38"/>
    </location>
</feature>
<dbReference type="SMART" id="SM00066">
    <property type="entry name" value="GAL4"/>
    <property type="match status" value="1"/>
</dbReference>
<keyword evidence="1" id="KW-0539">Nucleus</keyword>
<comment type="caution">
    <text evidence="3">The sequence shown here is derived from an EMBL/GenBank/DDBJ whole genome shotgun (WGS) entry which is preliminary data.</text>
</comment>
<dbReference type="GO" id="GO:0008270">
    <property type="term" value="F:zinc ion binding"/>
    <property type="evidence" value="ECO:0007669"/>
    <property type="project" value="InterPro"/>
</dbReference>
<dbReference type="PANTHER" id="PTHR37540:SF5">
    <property type="entry name" value="TRANSCRIPTION FACTOR DOMAIN-CONTAINING PROTEIN"/>
    <property type="match status" value="1"/>
</dbReference>
<dbReference type="SUPFAM" id="SSF57701">
    <property type="entry name" value="Zn2/Cys6 DNA-binding domain"/>
    <property type="match status" value="1"/>
</dbReference>
<evidence type="ECO:0000313" key="4">
    <source>
        <dbReference type="Proteomes" id="UP001251528"/>
    </source>
</evidence>
<gene>
    <name evidence="3" type="ORF">QQS21_006799</name>
</gene>
<dbReference type="Gene3D" id="4.10.240.10">
    <property type="entry name" value="Zn(2)-C6 fungal-type DNA-binding domain"/>
    <property type="match status" value="1"/>
</dbReference>
<organism evidence="3 4">
    <name type="scientific">Conoideocrella luteorostrata</name>
    <dbReference type="NCBI Taxonomy" id="1105319"/>
    <lineage>
        <taxon>Eukaryota</taxon>
        <taxon>Fungi</taxon>
        <taxon>Dikarya</taxon>
        <taxon>Ascomycota</taxon>
        <taxon>Pezizomycotina</taxon>
        <taxon>Sordariomycetes</taxon>
        <taxon>Hypocreomycetidae</taxon>
        <taxon>Hypocreales</taxon>
        <taxon>Clavicipitaceae</taxon>
        <taxon>Conoideocrella</taxon>
    </lineage>
</organism>
<dbReference type="PROSITE" id="PS00463">
    <property type="entry name" value="ZN2_CY6_FUNGAL_1"/>
    <property type="match status" value="1"/>
</dbReference>
<dbReference type="InterPro" id="IPR036864">
    <property type="entry name" value="Zn2-C6_fun-type_DNA-bd_sf"/>
</dbReference>
<dbReference type="GO" id="GO:0000981">
    <property type="term" value="F:DNA-binding transcription factor activity, RNA polymerase II-specific"/>
    <property type="evidence" value="ECO:0007669"/>
    <property type="project" value="InterPro"/>
</dbReference>
<name>A0AAJ0CPL8_9HYPO</name>
<dbReference type="AlphaFoldDB" id="A0AAJ0CPL8"/>
<dbReference type="Pfam" id="PF00172">
    <property type="entry name" value="Zn_clus"/>
    <property type="match status" value="1"/>
</dbReference>
<evidence type="ECO:0000259" key="2">
    <source>
        <dbReference type="PROSITE" id="PS50048"/>
    </source>
</evidence>
<evidence type="ECO:0000313" key="3">
    <source>
        <dbReference type="EMBL" id="KAK2595459.1"/>
    </source>
</evidence>
<accession>A0AAJ0CPL8</accession>
<sequence>MPTTLRRSCDSCARAKHRCDLQVPRCSRCLRRKVACVYANQPSSALRDFSDITTVAPYDHGMSDTHTSTTLTATTESAVPIRLFETVDASLDPFDSYPTTKIPRTHVQRLIYHFLNSVAFQYYPLDMNKQSNPFIVTWWPLALHDPALFHVSLQTASLDIELHAQKGFPISTILMVDSVAHVRRKIEESPSCIEDQTMNAVVTLAAIEHGKGNLEASKAHIHGVKKMASIRGGLHEVKRSSALTARMVSWVCLLVTCWPQFDIMDDNGMGNGVEPIVQWELATAEQDALDPELDSFDIDPAIRDITARLRIIFHRPCLSGTDLHDLTSFVIHKLLLLPPFPAPQSIGSIMSEIIRFSLVLHLLIVHGTAFYSHTHLATSVLVRLKGQLQNLRANQDSWTSLHVWTISICMATSIEAAERAFFVEEARLCSLALGLTEWDHVVSHLKRILWMKTTMDEPFWSEWQEILPVVSPLQ</sequence>
<evidence type="ECO:0000256" key="1">
    <source>
        <dbReference type="ARBA" id="ARBA00023242"/>
    </source>
</evidence>
<keyword evidence="4" id="KW-1185">Reference proteome</keyword>
<dbReference type="PROSITE" id="PS50048">
    <property type="entry name" value="ZN2_CY6_FUNGAL_2"/>
    <property type="match status" value="1"/>
</dbReference>
<dbReference type="PANTHER" id="PTHR37540">
    <property type="entry name" value="TRANSCRIPTION FACTOR (ACR-2), PUTATIVE-RELATED-RELATED"/>
    <property type="match status" value="1"/>
</dbReference>
<dbReference type="InterPro" id="IPR021858">
    <property type="entry name" value="Fun_TF"/>
</dbReference>
<dbReference type="EMBL" id="JASWJB010000131">
    <property type="protein sequence ID" value="KAK2595459.1"/>
    <property type="molecule type" value="Genomic_DNA"/>
</dbReference>